<dbReference type="GeneID" id="115822670"/>
<feature type="coiled-coil region" evidence="1">
    <location>
        <begin position="425"/>
        <end position="466"/>
    </location>
</feature>
<dbReference type="GO" id="GO:0036064">
    <property type="term" value="C:ciliary basal body"/>
    <property type="evidence" value="ECO:0007669"/>
    <property type="project" value="TreeGrafter"/>
</dbReference>
<evidence type="ECO:0000256" key="1">
    <source>
        <dbReference type="SAM" id="Coils"/>
    </source>
</evidence>
<feature type="compositionally biased region" description="Basic and acidic residues" evidence="2">
    <location>
        <begin position="994"/>
        <end position="1005"/>
    </location>
</feature>
<dbReference type="Pfam" id="PF16045">
    <property type="entry name" value="LisH_2"/>
    <property type="match status" value="1"/>
</dbReference>
<name>A0A6J2WDW4_CHACN</name>
<keyword evidence="1" id="KW-0175">Coiled coil</keyword>
<protein>
    <submittedName>
        <fullName evidence="4">Centriole and centriolar satellite protein ofd1</fullName>
    </submittedName>
</protein>
<sequence length="1037" mass="120587">MSISKEESLSSDELRKKLYQTFRNRGVLDTLKTQLRNQLIQELKHPVLSGEAVPRPVPVNADSVLVAASNSLIVEHLRSSGYEYTLSVFYPECGMSKEKVFSTRDLLQLLRVSPSSPLYKSLTSNLQRGQKGFLMNFLTELSELHLHREHCDADTQTHSSSVYRESLVEKMKMIDEEYEVLRSKGTKWESFDAKLAEFKKEIEEQAQAEIKAKLQHFKEMEIAKVRMEEKEKSRKEILELRRDMERTYEMKSEALMSREKNAIERLQKQQEIEEKDIYMQRQALLKDIESFRNRENELKQRMEIFEKNCKLQEEKFKTTEDLLRRRELAVKTMEDTYDQKLKNELTRYQLELKEDYVKRTEKLTENEKRNKAETARIQRETALIEAKAEEHNKTVTELKRVQMELSTTQSQASLLSQQNELLRERLETMNDYATLKREKVELQAQVRLLKNQLEEVQQENHRLHQDLRLPSQEQLALQAELRRLETARQMDQDDFQNQKQLLNAQLQQEMERCAQLKSQLMECEERTQWMNAHAEEIKRQLLQTQHALENEVLRNPKPSLVDRSVLELNPDKLVPPDIYVDTAVFPGRGAYDGIPESEEPPRGRRQHWARSVSPDSDTELITGALSRIRELEKEAETLEEAYRNYQQRAVQATISTLLPPPQPRYASKAAPLAPPRVTFAPNRTRLPVVRPERDRNGTQAVDFSREQTHRDGGSPPRASSPPLRRLSSTPLSISKKLPRPMESPESPALSFAGLSPERQISPIPTGGAVAFDRLSDNTSPPSSPRLKSTARDHCSPPKLQEVLSSSSQESSPQPEKISIQDLTELAPVLSSEILHVPAQLQDQDLHLPEETPTEPTPIYVHRGSEEPGGRDKEEEEEEEDLMKWELERKSREERRQREREEAQERERRELERLEQERLLEEVEYEEVVKAEKSEIEESEKEGLREFSQDGREEEEEVEESRPPRVEKVSESEMDPLQRYMRMVMQGGASQQEQSSRKEEPEKDTQEEQSPEALVLSDEKDDSIAAFTHTGADDDDFW</sequence>
<reference evidence="4" key="1">
    <citation type="submission" date="2025-08" db="UniProtKB">
        <authorList>
            <consortium name="RefSeq"/>
        </authorList>
    </citation>
    <scope>IDENTIFICATION</scope>
</reference>
<dbReference type="OrthoDB" id="206339at2759"/>
<dbReference type="PANTHER" id="PTHR39063:SF1">
    <property type="entry name" value="OFD1 CENTRIOLE AND CENTRIOLAR SATELLITE PROTEIN"/>
    <property type="match status" value="1"/>
</dbReference>
<dbReference type="RefSeq" id="XP_030642444.1">
    <property type="nucleotide sequence ID" value="XM_030786584.1"/>
</dbReference>
<dbReference type="GO" id="GO:0005576">
    <property type="term" value="C:extracellular region"/>
    <property type="evidence" value="ECO:0007669"/>
    <property type="project" value="GOC"/>
</dbReference>
<feature type="coiled-coil region" evidence="1">
    <location>
        <begin position="492"/>
        <end position="551"/>
    </location>
</feature>
<dbReference type="CTD" id="8481"/>
<dbReference type="GO" id="GO:0005813">
    <property type="term" value="C:centrosome"/>
    <property type="evidence" value="ECO:0007669"/>
    <property type="project" value="TreeGrafter"/>
</dbReference>
<feature type="coiled-coil region" evidence="1">
    <location>
        <begin position="621"/>
        <end position="655"/>
    </location>
</feature>
<accession>A0A6J2WDW4</accession>
<feature type="region of interest" description="Disordered" evidence="2">
    <location>
        <begin position="840"/>
        <end position="1037"/>
    </location>
</feature>
<feature type="compositionally biased region" description="Low complexity" evidence="2">
    <location>
        <begin position="714"/>
        <end position="734"/>
    </location>
</feature>
<evidence type="ECO:0000256" key="2">
    <source>
        <dbReference type="SAM" id="MobiDB-lite"/>
    </source>
</evidence>
<feature type="region of interest" description="Disordered" evidence="2">
    <location>
        <begin position="657"/>
        <end position="819"/>
    </location>
</feature>
<gene>
    <name evidence="4" type="primary">ofd1</name>
</gene>
<dbReference type="FunCoup" id="A0A6J2WDW4">
    <property type="interactions" value="864"/>
</dbReference>
<dbReference type="AlphaFoldDB" id="A0A6J2WDW4"/>
<evidence type="ECO:0000313" key="3">
    <source>
        <dbReference type="Proteomes" id="UP000504632"/>
    </source>
</evidence>
<feature type="compositionally biased region" description="Low complexity" evidence="2">
    <location>
        <begin position="804"/>
        <end position="815"/>
    </location>
</feature>
<feature type="compositionally biased region" description="Basic and acidic residues" evidence="2">
    <location>
        <begin position="959"/>
        <end position="970"/>
    </location>
</feature>
<feature type="region of interest" description="Disordered" evidence="2">
    <location>
        <begin position="590"/>
        <end position="617"/>
    </location>
</feature>
<feature type="compositionally biased region" description="Basic and acidic residues" evidence="2">
    <location>
        <begin position="881"/>
        <end position="950"/>
    </location>
</feature>
<dbReference type="InParanoid" id="A0A6J2WDW4"/>
<keyword evidence="3" id="KW-1185">Reference proteome</keyword>
<proteinExistence type="predicted"/>
<dbReference type="PANTHER" id="PTHR39063">
    <property type="entry name" value="ORAL-FACIAL-DIGITAL SYNDROME 1 PROTEIN HOMOLOG"/>
    <property type="match status" value="1"/>
</dbReference>
<feature type="compositionally biased region" description="Basic and acidic residues" evidence="2">
    <location>
        <begin position="862"/>
        <end position="872"/>
    </location>
</feature>
<dbReference type="PROSITE" id="PS50896">
    <property type="entry name" value="LISH"/>
    <property type="match status" value="1"/>
</dbReference>
<organism evidence="3 4">
    <name type="scientific">Chanos chanos</name>
    <name type="common">Milkfish</name>
    <name type="synonym">Mugil chanos</name>
    <dbReference type="NCBI Taxonomy" id="29144"/>
    <lineage>
        <taxon>Eukaryota</taxon>
        <taxon>Metazoa</taxon>
        <taxon>Chordata</taxon>
        <taxon>Craniata</taxon>
        <taxon>Vertebrata</taxon>
        <taxon>Euteleostomi</taxon>
        <taxon>Actinopterygii</taxon>
        <taxon>Neopterygii</taxon>
        <taxon>Teleostei</taxon>
        <taxon>Ostariophysi</taxon>
        <taxon>Gonorynchiformes</taxon>
        <taxon>Chanidae</taxon>
        <taxon>Chanos</taxon>
    </lineage>
</organism>
<dbReference type="GO" id="GO:0060287">
    <property type="term" value="P:epithelial cilium movement involved in determination of left/right asymmetry"/>
    <property type="evidence" value="ECO:0007669"/>
    <property type="project" value="TreeGrafter"/>
</dbReference>
<dbReference type="InterPro" id="IPR006594">
    <property type="entry name" value="LisH"/>
</dbReference>
<evidence type="ECO:0000313" key="4">
    <source>
        <dbReference type="RefSeq" id="XP_030642444.1"/>
    </source>
</evidence>
<dbReference type="SMART" id="SM00667">
    <property type="entry name" value="LisH"/>
    <property type="match status" value="1"/>
</dbReference>
<dbReference type="InterPro" id="IPR055289">
    <property type="entry name" value="OFD1"/>
</dbReference>
<dbReference type="Proteomes" id="UP000504632">
    <property type="component" value="Chromosome 10"/>
</dbReference>
<feature type="coiled-coil region" evidence="1">
    <location>
        <begin position="227"/>
        <end position="315"/>
    </location>
</feature>
<feature type="compositionally biased region" description="Basic and acidic residues" evidence="2">
    <location>
        <begin position="703"/>
        <end position="712"/>
    </location>
</feature>